<proteinExistence type="inferred from homology"/>
<dbReference type="KEGG" id="aon:DEH84_15865"/>
<comment type="subcellular location">
    <subcellularLocation>
        <location evidence="1">Cell inner membrane</location>
    </subcellularLocation>
</comment>
<dbReference type="PROSITE" id="PS51257">
    <property type="entry name" value="PROKAR_LIPOPROTEIN"/>
    <property type="match status" value="1"/>
</dbReference>
<evidence type="ECO:0000256" key="1">
    <source>
        <dbReference type="ARBA" id="ARBA00004533"/>
    </source>
</evidence>
<dbReference type="InterPro" id="IPR022792">
    <property type="entry name" value="T2SS_protein-GspN"/>
</dbReference>
<evidence type="ECO:0000256" key="10">
    <source>
        <dbReference type="ARBA" id="ARBA00030772"/>
    </source>
</evidence>
<evidence type="ECO:0000256" key="8">
    <source>
        <dbReference type="ARBA" id="ARBA00022927"/>
    </source>
</evidence>
<reference evidence="11 12" key="1">
    <citation type="submission" date="2018-05" db="EMBL/GenBank/DDBJ databases">
        <title>complete genome sequence of Aquabacterium olei NBRC 110486.</title>
        <authorList>
            <person name="Tang B."/>
            <person name="Chang J."/>
            <person name="Zhang L."/>
            <person name="Yang H."/>
        </authorList>
    </citation>
    <scope>NUCLEOTIDE SEQUENCE [LARGE SCALE GENOMIC DNA]</scope>
    <source>
        <strain evidence="11 12">NBRC 110486</strain>
    </source>
</reference>
<evidence type="ECO:0000256" key="3">
    <source>
        <dbReference type="ARBA" id="ARBA00021563"/>
    </source>
</evidence>
<organism evidence="11 12">
    <name type="scientific">Aquabacterium olei</name>
    <dbReference type="NCBI Taxonomy" id="1296669"/>
    <lineage>
        <taxon>Bacteria</taxon>
        <taxon>Pseudomonadati</taxon>
        <taxon>Pseudomonadota</taxon>
        <taxon>Betaproteobacteria</taxon>
        <taxon>Burkholderiales</taxon>
        <taxon>Aquabacterium</taxon>
    </lineage>
</organism>
<dbReference type="AlphaFoldDB" id="A0A2U8FW89"/>
<evidence type="ECO:0000256" key="5">
    <source>
        <dbReference type="ARBA" id="ARBA00022475"/>
    </source>
</evidence>
<gene>
    <name evidence="11" type="ORF">DEH84_15865</name>
</gene>
<keyword evidence="4" id="KW-0813">Transport</keyword>
<keyword evidence="8" id="KW-0653">Protein transport</keyword>
<evidence type="ECO:0000313" key="12">
    <source>
        <dbReference type="Proteomes" id="UP000244892"/>
    </source>
</evidence>
<protein>
    <recommendedName>
        <fullName evidence="3">Type II secretion system protein N</fullName>
    </recommendedName>
    <alternativeName>
        <fullName evidence="10">General secretion pathway protein N</fullName>
    </alternativeName>
</protein>
<dbReference type="GO" id="GO:0005886">
    <property type="term" value="C:plasma membrane"/>
    <property type="evidence" value="ECO:0007669"/>
    <property type="project" value="UniProtKB-SubCell"/>
</dbReference>
<sequence>MRKAGRRWGVWGAVVGAVLGIVACAPAPWLAQAVLSGTDGRLLLAESRGTVWQGDAVAVLTGGPGSRDARALPGRLTWTLRPTFTGLQLKLQQDCCMPVPVLVQIRPGWGGAQARVLLQDAGAPTPRDTGAVGHWPAAWLSGLGTPWNTLELGGVLRLDTQALTLQWVRGRLRVEGRASVSLDNVSSRVTTLARLGSYRLDVQADPQGQLQMALSTLDGALQLSGQGSSGAGGLRFRGEARATPAEQGALDNLLNIIGRREGDRSVISIG</sequence>
<comment type="similarity">
    <text evidence="2">Belongs to the GSP N family.</text>
</comment>
<keyword evidence="6" id="KW-0997">Cell inner membrane</keyword>
<evidence type="ECO:0000256" key="7">
    <source>
        <dbReference type="ARBA" id="ARBA00022692"/>
    </source>
</evidence>
<evidence type="ECO:0000256" key="2">
    <source>
        <dbReference type="ARBA" id="ARBA00007208"/>
    </source>
</evidence>
<dbReference type="Pfam" id="PF01203">
    <property type="entry name" value="T2SSN"/>
    <property type="match status" value="1"/>
</dbReference>
<evidence type="ECO:0000256" key="4">
    <source>
        <dbReference type="ARBA" id="ARBA00022448"/>
    </source>
</evidence>
<keyword evidence="7" id="KW-0812">Transmembrane</keyword>
<dbReference type="OrthoDB" id="8558191at2"/>
<dbReference type="GO" id="GO:0015627">
    <property type="term" value="C:type II protein secretion system complex"/>
    <property type="evidence" value="ECO:0007669"/>
    <property type="project" value="InterPro"/>
</dbReference>
<keyword evidence="9" id="KW-0472">Membrane</keyword>
<dbReference type="GO" id="GO:0015628">
    <property type="term" value="P:protein secretion by the type II secretion system"/>
    <property type="evidence" value="ECO:0007669"/>
    <property type="project" value="InterPro"/>
</dbReference>
<dbReference type="Proteomes" id="UP000244892">
    <property type="component" value="Chromosome"/>
</dbReference>
<keyword evidence="5" id="KW-1003">Cell membrane</keyword>
<name>A0A2U8FW89_9BURK</name>
<evidence type="ECO:0000256" key="9">
    <source>
        <dbReference type="ARBA" id="ARBA00023136"/>
    </source>
</evidence>
<dbReference type="EMBL" id="CP029210">
    <property type="protein sequence ID" value="AWI55332.1"/>
    <property type="molecule type" value="Genomic_DNA"/>
</dbReference>
<keyword evidence="12" id="KW-1185">Reference proteome</keyword>
<accession>A0A2U8FW89</accession>
<evidence type="ECO:0000313" key="11">
    <source>
        <dbReference type="EMBL" id="AWI55332.1"/>
    </source>
</evidence>
<evidence type="ECO:0000256" key="6">
    <source>
        <dbReference type="ARBA" id="ARBA00022519"/>
    </source>
</evidence>